<keyword evidence="1" id="KW-1133">Transmembrane helix</keyword>
<feature type="transmembrane region" description="Helical" evidence="1">
    <location>
        <begin position="94"/>
        <end position="116"/>
    </location>
</feature>
<comment type="caution">
    <text evidence="2">The sequence shown here is derived from an EMBL/GenBank/DDBJ whole genome shotgun (WGS) entry which is preliminary data.</text>
</comment>
<keyword evidence="1" id="KW-0812">Transmembrane</keyword>
<proteinExistence type="predicted"/>
<sequence length="220" mass="25205">MEQWQPRLTARRMMRDEYQKIREMYHNMGRDGEWLTEMTEDEMDDAGEWWGLYCDEAPVLCCAVARPDRSVMQIRALCGAQRTLHKRYASGAEYFWLPPAFLQSAGAFAGAFYGFLQRRYQGRGIAALAVKTGAPLVHAFFAARFQMIAVRPLQSLRPHYLFAQTSFPFSSECRIIKESETLELSRALENGGIGVGLFYRENSRGICVVPVEERKTPPLF</sequence>
<accession>A0A9D2Q3R6</accession>
<dbReference type="Proteomes" id="UP000823918">
    <property type="component" value="Unassembled WGS sequence"/>
</dbReference>
<reference evidence="2" key="1">
    <citation type="journal article" date="2021" name="PeerJ">
        <title>Extensive microbial diversity within the chicken gut microbiome revealed by metagenomics and culture.</title>
        <authorList>
            <person name="Gilroy R."/>
            <person name="Ravi A."/>
            <person name="Getino M."/>
            <person name="Pursley I."/>
            <person name="Horton D.L."/>
            <person name="Alikhan N.F."/>
            <person name="Baker D."/>
            <person name="Gharbi K."/>
            <person name="Hall N."/>
            <person name="Watson M."/>
            <person name="Adriaenssens E.M."/>
            <person name="Foster-Nyarko E."/>
            <person name="Jarju S."/>
            <person name="Secka A."/>
            <person name="Antonio M."/>
            <person name="Oren A."/>
            <person name="Chaudhuri R.R."/>
            <person name="La Ragione R."/>
            <person name="Hildebrand F."/>
            <person name="Pallen M.J."/>
        </authorList>
    </citation>
    <scope>NUCLEOTIDE SEQUENCE</scope>
    <source>
        <strain evidence="2">5933</strain>
    </source>
</reference>
<name>A0A9D2Q3R6_9FIRM</name>
<dbReference type="AlphaFoldDB" id="A0A9D2Q3R6"/>
<evidence type="ECO:0000313" key="3">
    <source>
        <dbReference type="Proteomes" id="UP000823918"/>
    </source>
</evidence>
<keyword evidence="1" id="KW-0472">Membrane</keyword>
<dbReference type="EMBL" id="DWWA01000020">
    <property type="protein sequence ID" value="HJC71836.1"/>
    <property type="molecule type" value="Genomic_DNA"/>
</dbReference>
<gene>
    <name evidence="2" type="ORF">H9698_03455</name>
</gene>
<protein>
    <submittedName>
        <fullName evidence="2">Uncharacterized protein</fullName>
    </submittedName>
</protein>
<evidence type="ECO:0000313" key="2">
    <source>
        <dbReference type="EMBL" id="HJC71836.1"/>
    </source>
</evidence>
<reference evidence="2" key="2">
    <citation type="submission" date="2021-04" db="EMBL/GenBank/DDBJ databases">
        <authorList>
            <person name="Gilroy R."/>
        </authorList>
    </citation>
    <scope>NUCLEOTIDE SEQUENCE</scope>
    <source>
        <strain evidence="2">5933</strain>
    </source>
</reference>
<organism evidence="2 3">
    <name type="scientific">Candidatus Ruthenibacterium merdavium</name>
    <dbReference type="NCBI Taxonomy" id="2838752"/>
    <lineage>
        <taxon>Bacteria</taxon>
        <taxon>Bacillati</taxon>
        <taxon>Bacillota</taxon>
        <taxon>Clostridia</taxon>
        <taxon>Eubacteriales</taxon>
        <taxon>Oscillospiraceae</taxon>
        <taxon>Ruthenibacterium</taxon>
    </lineage>
</organism>
<evidence type="ECO:0000256" key="1">
    <source>
        <dbReference type="SAM" id="Phobius"/>
    </source>
</evidence>